<dbReference type="EMBL" id="GGEC01004026">
    <property type="protein sequence ID" value="MBW84509.1"/>
    <property type="molecule type" value="Transcribed_RNA"/>
</dbReference>
<dbReference type="AlphaFoldDB" id="A0A2P2ITD7"/>
<reference evidence="1" key="1">
    <citation type="submission" date="2018-02" db="EMBL/GenBank/DDBJ databases">
        <title>Rhizophora mucronata_Transcriptome.</title>
        <authorList>
            <person name="Meera S.P."/>
            <person name="Sreeshan A."/>
            <person name="Augustine A."/>
        </authorList>
    </citation>
    <scope>NUCLEOTIDE SEQUENCE</scope>
    <source>
        <tissue evidence="1">Leaf</tissue>
    </source>
</reference>
<accession>A0A2P2ITD7</accession>
<protein>
    <submittedName>
        <fullName evidence="1">Uncharacterized protein</fullName>
    </submittedName>
</protein>
<evidence type="ECO:0000313" key="1">
    <source>
        <dbReference type="EMBL" id="MBW84509.1"/>
    </source>
</evidence>
<proteinExistence type="predicted"/>
<sequence>MASHCLYVTAIFKNHMLGITVKLSCVRRE</sequence>
<name>A0A2P2ITD7_RHIMU</name>
<organism evidence="1">
    <name type="scientific">Rhizophora mucronata</name>
    <name type="common">Asiatic mangrove</name>
    <dbReference type="NCBI Taxonomy" id="61149"/>
    <lineage>
        <taxon>Eukaryota</taxon>
        <taxon>Viridiplantae</taxon>
        <taxon>Streptophyta</taxon>
        <taxon>Embryophyta</taxon>
        <taxon>Tracheophyta</taxon>
        <taxon>Spermatophyta</taxon>
        <taxon>Magnoliopsida</taxon>
        <taxon>eudicotyledons</taxon>
        <taxon>Gunneridae</taxon>
        <taxon>Pentapetalae</taxon>
        <taxon>rosids</taxon>
        <taxon>fabids</taxon>
        <taxon>Malpighiales</taxon>
        <taxon>Rhizophoraceae</taxon>
        <taxon>Rhizophora</taxon>
    </lineage>
</organism>